<dbReference type="SMART" id="SM00249">
    <property type="entry name" value="PHD"/>
    <property type="match status" value="1"/>
</dbReference>
<dbReference type="InterPro" id="IPR001965">
    <property type="entry name" value="Znf_PHD"/>
</dbReference>
<evidence type="ECO:0000256" key="1">
    <source>
        <dbReference type="ARBA" id="ARBA00022723"/>
    </source>
</evidence>
<evidence type="ECO:0000259" key="5">
    <source>
        <dbReference type="SMART" id="SM00233"/>
    </source>
</evidence>
<feature type="domain" description="PH" evidence="5">
    <location>
        <begin position="539"/>
        <end position="666"/>
    </location>
</feature>
<feature type="domain" description="Zinc finger PHD-type" evidence="6">
    <location>
        <begin position="203"/>
        <end position="264"/>
    </location>
</feature>
<dbReference type="AlphaFoldDB" id="A0A833S7E5"/>
<sequence>MRSSPLLPPIEVSYGNSSAPVPGFNSSNSKVCIPNVSPFSTPVLQVRGDAPQSRTNNFSEVELPHTDSKHGGSQRASSYWASMFQSQSKAEFVRGDVAPLLERFEDTALYRKPHRKTLQTVLDEMNTKTEFGSVAKHSKETGMTRQDSDPIVLHRRSSLVDVTKVVVNKNHRERLKVSAKEPPRKVIPTRFLFDGTRFQRASRCEYCNLAGGELECATCNVVAHPRCYLAAYDQEDRKSKLTFVVPHTATTNSSFSSWLCSHCQSDLKIEYDERSAETRAAHLAAKRQVLSNALTAYVRMMKDATSFADKKAAIIRIQASLRGRQARQRFERLQRMRLKPYAIDALRIRAIIPSGSGTPLDGPGLGINMSSSLEELRLSNGFSCNPFLYVTVVSGTDQDTQLFCFETSVRKPAAPNGTELDIVWPEKMFVPGADGYATFCFTLLSKNGPNTFFLGQAVLRLSETGDCWRSGLATELELMGHAEIFPKTAQHQPLPLADARGNAPKSIDHGEEKFEVSERSKGRPRWLVSVHIRPFSEQHSICGYLNMKSTLESFHTSTRWCVLADGILRIYRHFGVTLASEVVDMAHATDIRVVPIKSSVHRVNKANKLNLTLHHDGDEGASTHPRHAKHCCLAIHHLSRFYLFQCEHKVQLRQWLKKLQGAQKFNSHSSQPHSTLACTSAI</sequence>
<evidence type="ECO:0000256" key="2">
    <source>
        <dbReference type="ARBA" id="ARBA00022771"/>
    </source>
</evidence>
<evidence type="ECO:0008006" key="9">
    <source>
        <dbReference type="Google" id="ProtNLM"/>
    </source>
</evidence>
<keyword evidence="2" id="KW-0863">Zinc-finger</keyword>
<proteinExistence type="predicted"/>
<keyword evidence="3" id="KW-0862">Zinc</keyword>
<evidence type="ECO:0000313" key="8">
    <source>
        <dbReference type="Proteomes" id="UP000602510"/>
    </source>
</evidence>
<keyword evidence="8" id="KW-1185">Reference proteome</keyword>
<evidence type="ECO:0000256" key="3">
    <source>
        <dbReference type="ARBA" id="ARBA00022833"/>
    </source>
</evidence>
<gene>
    <name evidence="7" type="ORF">GN244_ATG19300</name>
</gene>
<comment type="caution">
    <text evidence="7">The sequence shown here is derived from an EMBL/GenBank/DDBJ whole genome shotgun (WGS) entry which is preliminary data.</text>
</comment>
<organism evidence="7 8">
    <name type="scientific">Phytophthora infestans</name>
    <name type="common">Potato late blight agent</name>
    <name type="synonym">Botrytis infestans</name>
    <dbReference type="NCBI Taxonomy" id="4787"/>
    <lineage>
        <taxon>Eukaryota</taxon>
        <taxon>Sar</taxon>
        <taxon>Stramenopiles</taxon>
        <taxon>Oomycota</taxon>
        <taxon>Peronosporomycetes</taxon>
        <taxon>Peronosporales</taxon>
        <taxon>Peronosporaceae</taxon>
        <taxon>Phytophthora</taxon>
    </lineage>
</organism>
<dbReference type="Gene3D" id="2.30.29.30">
    <property type="entry name" value="Pleckstrin-homology domain (PH domain)/Phosphotyrosine-binding domain (PTB)"/>
    <property type="match status" value="1"/>
</dbReference>
<keyword evidence="1" id="KW-0479">Metal-binding</keyword>
<evidence type="ECO:0000256" key="4">
    <source>
        <dbReference type="SAM" id="MobiDB-lite"/>
    </source>
</evidence>
<dbReference type="InterPro" id="IPR001849">
    <property type="entry name" value="PH_domain"/>
</dbReference>
<dbReference type="InterPro" id="IPR011993">
    <property type="entry name" value="PH-like_dom_sf"/>
</dbReference>
<name>A0A833S7E5_PHYIN</name>
<evidence type="ECO:0000259" key="6">
    <source>
        <dbReference type="SMART" id="SM00249"/>
    </source>
</evidence>
<dbReference type="GO" id="GO:0008270">
    <property type="term" value="F:zinc ion binding"/>
    <property type="evidence" value="ECO:0007669"/>
    <property type="project" value="UniProtKB-KW"/>
</dbReference>
<dbReference type="PROSITE" id="PS50096">
    <property type="entry name" value="IQ"/>
    <property type="match status" value="1"/>
</dbReference>
<protein>
    <recommendedName>
        <fullName evidence="9">PH domain-containing protein</fullName>
    </recommendedName>
</protein>
<feature type="region of interest" description="Disordered" evidence="4">
    <location>
        <begin position="47"/>
        <end position="74"/>
    </location>
</feature>
<reference evidence="7" key="1">
    <citation type="submission" date="2020-04" db="EMBL/GenBank/DDBJ databases">
        <title>Hybrid Assembly of Korean Phytophthora infestans isolates.</title>
        <authorList>
            <person name="Prokchorchik M."/>
            <person name="Lee Y."/>
            <person name="Seo J."/>
            <person name="Cho J.-H."/>
            <person name="Park Y.-E."/>
            <person name="Jang D.-C."/>
            <person name="Im J.-S."/>
            <person name="Choi J.-G."/>
            <person name="Park H.-J."/>
            <person name="Lee G.-B."/>
            <person name="Lee Y.-G."/>
            <person name="Hong S.-Y."/>
            <person name="Cho K."/>
            <person name="Sohn K.H."/>
        </authorList>
    </citation>
    <scope>NUCLEOTIDE SEQUENCE</scope>
    <source>
        <strain evidence="7">KR_1_A1</strain>
    </source>
</reference>
<dbReference type="Proteomes" id="UP000602510">
    <property type="component" value="Unassembled WGS sequence"/>
</dbReference>
<dbReference type="EMBL" id="WSZM01000913">
    <property type="protein sequence ID" value="KAF4028988.1"/>
    <property type="molecule type" value="Genomic_DNA"/>
</dbReference>
<dbReference type="SUPFAM" id="SSF50729">
    <property type="entry name" value="PH domain-like"/>
    <property type="match status" value="1"/>
</dbReference>
<evidence type="ECO:0000313" key="7">
    <source>
        <dbReference type="EMBL" id="KAF4028988.1"/>
    </source>
</evidence>
<accession>A0A833S7E5</accession>
<dbReference type="SMART" id="SM00233">
    <property type="entry name" value="PH"/>
    <property type="match status" value="1"/>
</dbReference>